<dbReference type="Proteomes" id="UP000492821">
    <property type="component" value="Unassembled WGS sequence"/>
</dbReference>
<dbReference type="AlphaFoldDB" id="A0A7E4ZUM3"/>
<accession>A0A7E4ZUM3</accession>
<reference evidence="2" key="1">
    <citation type="journal article" date="2013" name="Genetics">
        <title>The draft genome and transcriptome of Panagrellus redivivus are shaped by the harsh demands of a free-living lifestyle.</title>
        <authorList>
            <person name="Srinivasan J."/>
            <person name="Dillman A.R."/>
            <person name="Macchietto M.G."/>
            <person name="Heikkinen L."/>
            <person name="Lakso M."/>
            <person name="Fracchia K.M."/>
            <person name="Antoshechkin I."/>
            <person name="Mortazavi A."/>
            <person name="Wong G."/>
            <person name="Sternberg P.W."/>
        </authorList>
    </citation>
    <scope>NUCLEOTIDE SEQUENCE [LARGE SCALE GENOMIC DNA]</scope>
    <source>
        <strain evidence="2">MT8872</strain>
    </source>
</reference>
<proteinExistence type="predicted"/>
<organism evidence="2 3">
    <name type="scientific">Panagrellus redivivus</name>
    <name type="common">Microworm</name>
    <dbReference type="NCBI Taxonomy" id="6233"/>
    <lineage>
        <taxon>Eukaryota</taxon>
        <taxon>Metazoa</taxon>
        <taxon>Ecdysozoa</taxon>
        <taxon>Nematoda</taxon>
        <taxon>Chromadorea</taxon>
        <taxon>Rhabditida</taxon>
        <taxon>Tylenchina</taxon>
        <taxon>Panagrolaimomorpha</taxon>
        <taxon>Panagrolaimoidea</taxon>
        <taxon>Panagrolaimidae</taxon>
        <taxon>Panagrellus</taxon>
    </lineage>
</organism>
<keyword evidence="2" id="KW-1185">Reference proteome</keyword>
<evidence type="ECO:0000256" key="1">
    <source>
        <dbReference type="SAM" id="MobiDB-lite"/>
    </source>
</evidence>
<dbReference type="WBParaSite" id="Pan_g18475.t1">
    <property type="protein sequence ID" value="Pan_g18475.t1"/>
    <property type="gene ID" value="Pan_g18475"/>
</dbReference>
<protein>
    <submittedName>
        <fullName evidence="3">Uncharacterized protein</fullName>
    </submittedName>
</protein>
<evidence type="ECO:0000313" key="2">
    <source>
        <dbReference type="Proteomes" id="UP000492821"/>
    </source>
</evidence>
<name>A0A7E4ZUM3_PANRE</name>
<feature type="region of interest" description="Disordered" evidence="1">
    <location>
        <begin position="1"/>
        <end position="23"/>
    </location>
</feature>
<reference evidence="3" key="2">
    <citation type="submission" date="2020-10" db="UniProtKB">
        <authorList>
            <consortium name="WormBaseParasite"/>
        </authorList>
    </citation>
    <scope>IDENTIFICATION</scope>
</reference>
<sequence length="62" mass="6742">MNPLAVISQQPHMARPLRGSEGTTMMTRAPLATAKKCASRAAIRPLTLDPPRIVIEMGDRES</sequence>
<evidence type="ECO:0000313" key="3">
    <source>
        <dbReference type="WBParaSite" id="Pan_g18475.t1"/>
    </source>
</evidence>